<name>W6MQK8_9ASCO</name>
<sequence length="360" mass="41808">MCGRYAMAVDPNDLPQYFGEQNLAVDEMHDSEMAQPRFNIGPAQYAPVYYSHSNCQRRNDSPDNKFVEDEADGDASTRVIRYMKWGMIPFWTKRISDYSPFKTFNAKAESIKDGHRVWKMVRSRTRCVVPMLGYYEWLNKKSETSKAITKIPYFIKRKDSKLMFLAGLWDKSIFSDEETTHVIYSFSIVTGPAPQQLEWLHHRMPRVLEPGTKEFDLWLDPKHDWDDKLMSCLQPYDKDDLEWFEVSRDVGNVRNEGEHLIQRAPKRPTDRPIKKGSIMNWVKVKTKEHHISEEPSEEEACDSSILSAGPESPSHRFLHTPRESATPLTPSPQKRTISELLSGSHDKVKVKDEKKPKTEV</sequence>
<dbReference type="RefSeq" id="XP_022460960.1">
    <property type="nucleotide sequence ID" value="XM_022606093.1"/>
</dbReference>
<evidence type="ECO:0000313" key="9">
    <source>
        <dbReference type="EMBL" id="CDK28971.1"/>
    </source>
</evidence>
<dbReference type="GO" id="GO:0016829">
    <property type="term" value="F:lyase activity"/>
    <property type="evidence" value="ECO:0007669"/>
    <property type="project" value="UniProtKB-KW"/>
</dbReference>
<evidence type="ECO:0000256" key="3">
    <source>
        <dbReference type="ARBA" id="ARBA00022763"/>
    </source>
</evidence>
<evidence type="ECO:0000256" key="7">
    <source>
        <dbReference type="ARBA" id="ARBA00023239"/>
    </source>
</evidence>
<reference evidence="9" key="1">
    <citation type="submission" date="2013-12" db="EMBL/GenBank/DDBJ databases">
        <authorList>
            <person name="Genoscope - CEA"/>
        </authorList>
    </citation>
    <scope>NUCLEOTIDE SEQUENCE</scope>
    <source>
        <strain evidence="9">CBS 1993</strain>
    </source>
</reference>
<evidence type="ECO:0000256" key="5">
    <source>
        <dbReference type="ARBA" id="ARBA00023124"/>
    </source>
</evidence>
<dbReference type="SUPFAM" id="SSF143081">
    <property type="entry name" value="BB1717-like"/>
    <property type="match status" value="1"/>
</dbReference>
<evidence type="ECO:0000256" key="1">
    <source>
        <dbReference type="ARBA" id="ARBA00008136"/>
    </source>
</evidence>
<feature type="compositionally biased region" description="Polar residues" evidence="8">
    <location>
        <begin position="326"/>
        <end position="341"/>
    </location>
</feature>
<dbReference type="PANTHER" id="PTHR13604:SF0">
    <property type="entry name" value="ABASIC SITE PROCESSING PROTEIN HMCES"/>
    <property type="match status" value="1"/>
</dbReference>
<dbReference type="HOGENOM" id="CLU_035990_0_1_1"/>
<keyword evidence="3" id="KW-0227">DNA damage</keyword>
<keyword evidence="5" id="KW-0190">Covalent protein-DNA linkage</keyword>
<dbReference type="Proteomes" id="UP000019384">
    <property type="component" value="Unassembled WGS sequence"/>
</dbReference>
<dbReference type="EMBL" id="HG793130">
    <property type="protein sequence ID" value="CDK28971.1"/>
    <property type="molecule type" value="Genomic_DNA"/>
</dbReference>
<dbReference type="AlphaFoldDB" id="W6MQK8"/>
<dbReference type="STRING" id="1382522.W6MQK8"/>
<keyword evidence="6" id="KW-0238">DNA-binding</keyword>
<feature type="compositionally biased region" description="Basic and acidic residues" evidence="8">
    <location>
        <begin position="344"/>
        <end position="360"/>
    </location>
</feature>
<evidence type="ECO:0000256" key="8">
    <source>
        <dbReference type="SAM" id="MobiDB-lite"/>
    </source>
</evidence>
<gene>
    <name evidence="9" type="ORF">KUCA_T00004957001</name>
</gene>
<reference evidence="9" key="2">
    <citation type="submission" date="2014-02" db="EMBL/GenBank/DDBJ databases">
        <title>Complete DNA sequence of /Kuraishia capsulata/ illustrates novel genomic features among budding yeasts (/Saccharomycotina/).</title>
        <authorList>
            <person name="Morales L."/>
            <person name="Noel B."/>
            <person name="Porcel B."/>
            <person name="Marcet-Houben M."/>
            <person name="Hullo M-F."/>
            <person name="Sacerdot C."/>
            <person name="Tekaia F."/>
            <person name="Leh-Louis V."/>
            <person name="Despons L."/>
            <person name="Khanna V."/>
            <person name="Aury J-M."/>
            <person name="Barbe V."/>
            <person name="Couloux A."/>
            <person name="Labadie K."/>
            <person name="Pelletier E."/>
            <person name="Souciet J-L."/>
            <person name="Boekhout T."/>
            <person name="Gabaldon T."/>
            <person name="Wincker P."/>
            <person name="Dujon B."/>
        </authorList>
    </citation>
    <scope>NUCLEOTIDE SEQUENCE</scope>
    <source>
        <strain evidence="9">CBS 1993</strain>
    </source>
</reference>
<dbReference type="Gene3D" id="3.90.1680.10">
    <property type="entry name" value="SOS response associated peptidase-like"/>
    <property type="match status" value="1"/>
</dbReference>
<evidence type="ECO:0000256" key="6">
    <source>
        <dbReference type="ARBA" id="ARBA00023125"/>
    </source>
</evidence>
<comment type="similarity">
    <text evidence="1">Belongs to the SOS response-associated peptidase family.</text>
</comment>
<dbReference type="GO" id="GO:0003697">
    <property type="term" value="F:single-stranded DNA binding"/>
    <property type="evidence" value="ECO:0007669"/>
    <property type="project" value="InterPro"/>
</dbReference>
<dbReference type="GO" id="GO:0006508">
    <property type="term" value="P:proteolysis"/>
    <property type="evidence" value="ECO:0007669"/>
    <property type="project" value="UniProtKB-KW"/>
</dbReference>
<keyword evidence="2" id="KW-0645">Protease</keyword>
<dbReference type="PANTHER" id="PTHR13604">
    <property type="entry name" value="DC12-RELATED"/>
    <property type="match status" value="1"/>
</dbReference>
<evidence type="ECO:0000313" key="10">
    <source>
        <dbReference type="Proteomes" id="UP000019384"/>
    </source>
</evidence>
<evidence type="ECO:0008006" key="11">
    <source>
        <dbReference type="Google" id="ProtNLM"/>
    </source>
</evidence>
<evidence type="ECO:0000256" key="4">
    <source>
        <dbReference type="ARBA" id="ARBA00022801"/>
    </source>
</evidence>
<dbReference type="GO" id="GO:0008233">
    <property type="term" value="F:peptidase activity"/>
    <property type="evidence" value="ECO:0007669"/>
    <property type="project" value="UniProtKB-KW"/>
</dbReference>
<dbReference type="Pfam" id="PF02586">
    <property type="entry name" value="SRAP"/>
    <property type="match status" value="1"/>
</dbReference>
<evidence type="ECO:0000256" key="2">
    <source>
        <dbReference type="ARBA" id="ARBA00022670"/>
    </source>
</evidence>
<proteinExistence type="inferred from homology"/>
<dbReference type="InterPro" id="IPR036590">
    <property type="entry name" value="SRAP-like"/>
</dbReference>
<dbReference type="GO" id="GO:0106300">
    <property type="term" value="P:protein-DNA covalent cross-linking repair"/>
    <property type="evidence" value="ECO:0007669"/>
    <property type="project" value="InterPro"/>
</dbReference>
<protein>
    <recommendedName>
        <fullName evidence="11">DUF159-domain-containing protein</fullName>
    </recommendedName>
</protein>
<dbReference type="OrthoDB" id="2111841at2759"/>
<keyword evidence="10" id="KW-1185">Reference proteome</keyword>
<feature type="region of interest" description="Disordered" evidence="8">
    <location>
        <begin position="287"/>
        <end position="360"/>
    </location>
</feature>
<dbReference type="InterPro" id="IPR003738">
    <property type="entry name" value="SRAP"/>
</dbReference>
<accession>W6MQK8</accession>
<keyword evidence="7" id="KW-0456">Lyase</keyword>
<organism evidence="9 10">
    <name type="scientific">Kuraishia capsulata CBS 1993</name>
    <dbReference type="NCBI Taxonomy" id="1382522"/>
    <lineage>
        <taxon>Eukaryota</taxon>
        <taxon>Fungi</taxon>
        <taxon>Dikarya</taxon>
        <taxon>Ascomycota</taxon>
        <taxon>Saccharomycotina</taxon>
        <taxon>Pichiomycetes</taxon>
        <taxon>Pichiales</taxon>
        <taxon>Pichiaceae</taxon>
        <taxon>Kuraishia</taxon>
    </lineage>
</organism>
<keyword evidence="4" id="KW-0378">Hydrolase</keyword>
<dbReference type="GeneID" id="34522348"/>